<gene>
    <name evidence="1" type="ORF">Asi02nite_54510</name>
</gene>
<name>A0ABQ4CXC3_9ACTN</name>
<evidence type="ECO:0008006" key="3">
    <source>
        <dbReference type="Google" id="ProtNLM"/>
    </source>
</evidence>
<sequence>MIDLTGEPPPRLDAAADPAVARWSRRQVLLGTLGGLVAGGVGAYGAVALTAPDPLSPAAASVTVVDPAGEADEFVDLARAGPTVTVSIGRSGRCAVTVGATIEYGSTEDAVLSQAGAMSFAASGANDLPPSLDRAARSFLSLSGTRGPFTVTQPVASTSVLEGLRPGATTFTAKYRVEGGSRVPVFFSHRSIVVTPLP</sequence>
<evidence type="ECO:0000313" key="2">
    <source>
        <dbReference type="Proteomes" id="UP000604117"/>
    </source>
</evidence>
<protein>
    <recommendedName>
        <fullName evidence="3">Tat pathway signal sequence domain protein</fullName>
    </recommendedName>
</protein>
<dbReference type="PROSITE" id="PS51318">
    <property type="entry name" value="TAT"/>
    <property type="match status" value="1"/>
</dbReference>
<keyword evidence="2" id="KW-1185">Reference proteome</keyword>
<dbReference type="EMBL" id="BONE01000050">
    <property type="protein sequence ID" value="GIF75933.1"/>
    <property type="molecule type" value="Genomic_DNA"/>
</dbReference>
<dbReference type="InterPro" id="IPR006311">
    <property type="entry name" value="TAT_signal"/>
</dbReference>
<dbReference type="Proteomes" id="UP000604117">
    <property type="component" value="Unassembled WGS sequence"/>
</dbReference>
<reference evidence="1 2" key="1">
    <citation type="submission" date="2021-01" db="EMBL/GenBank/DDBJ databases">
        <title>Whole genome shotgun sequence of Asanoa siamensis NBRC 107932.</title>
        <authorList>
            <person name="Komaki H."/>
            <person name="Tamura T."/>
        </authorList>
    </citation>
    <scope>NUCLEOTIDE SEQUENCE [LARGE SCALE GENOMIC DNA]</scope>
    <source>
        <strain evidence="1 2">NBRC 107932</strain>
    </source>
</reference>
<comment type="caution">
    <text evidence="1">The sequence shown here is derived from an EMBL/GenBank/DDBJ whole genome shotgun (WGS) entry which is preliminary data.</text>
</comment>
<organism evidence="1 2">
    <name type="scientific">Asanoa siamensis</name>
    <dbReference type="NCBI Taxonomy" id="926357"/>
    <lineage>
        <taxon>Bacteria</taxon>
        <taxon>Bacillati</taxon>
        <taxon>Actinomycetota</taxon>
        <taxon>Actinomycetes</taxon>
        <taxon>Micromonosporales</taxon>
        <taxon>Micromonosporaceae</taxon>
        <taxon>Asanoa</taxon>
    </lineage>
</organism>
<evidence type="ECO:0000313" key="1">
    <source>
        <dbReference type="EMBL" id="GIF75933.1"/>
    </source>
</evidence>
<accession>A0ABQ4CXC3</accession>
<proteinExistence type="predicted"/>
<dbReference type="RefSeq" id="WP_203716772.1">
    <property type="nucleotide sequence ID" value="NZ_BONE01000050.1"/>
</dbReference>